<evidence type="ECO:0000256" key="12">
    <source>
        <dbReference type="ARBA" id="ARBA00023128"/>
    </source>
</evidence>
<organism evidence="16 17">
    <name type="scientific">Steinernema carpocapsae</name>
    <name type="common">Entomopathogenic nematode</name>
    <dbReference type="NCBI Taxonomy" id="34508"/>
    <lineage>
        <taxon>Eukaryota</taxon>
        <taxon>Metazoa</taxon>
        <taxon>Ecdysozoa</taxon>
        <taxon>Nematoda</taxon>
        <taxon>Chromadorea</taxon>
        <taxon>Rhabditida</taxon>
        <taxon>Tylenchina</taxon>
        <taxon>Panagrolaimomorpha</taxon>
        <taxon>Strongyloidoidea</taxon>
        <taxon>Steinernematidae</taxon>
        <taxon>Steinernema</taxon>
    </lineage>
</organism>
<dbReference type="Gene3D" id="1.10.760.10">
    <property type="entry name" value="Cytochrome c-like domain"/>
    <property type="match status" value="1"/>
</dbReference>
<dbReference type="SUPFAM" id="SSF46626">
    <property type="entry name" value="Cytochrome c"/>
    <property type="match status" value="1"/>
</dbReference>
<dbReference type="SUPFAM" id="SSF81496">
    <property type="entry name" value="Cytochrome c1 subunit of cytochrome bc1 complex (Ubiquinol-cytochrome c reductase), transmembrane anchor"/>
    <property type="match status" value="1"/>
</dbReference>
<keyword evidence="4 14" id="KW-0349">Heme</keyword>
<comment type="caution">
    <text evidence="16">The sequence shown here is derived from an EMBL/GenBank/DDBJ whole genome shotgun (WGS) entry which is preliminary data.</text>
</comment>
<dbReference type="PRINTS" id="PR00603">
    <property type="entry name" value="CYTOCHROMEC1"/>
</dbReference>
<evidence type="ECO:0000259" key="15">
    <source>
        <dbReference type="PROSITE" id="PS51007"/>
    </source>
</evidence>
<evidence type="ECO:0000256" key="7">
    <source>
        <dbReference type="ARBA" id="ARBA00022723"/>
    </source>
</evidence>
<evidence type="ECO:0000256" key="4">
    <source>
        <dbReference type="ARBA" id="ARBA00022617"/>
    </source>
</evidence>
<comment type="similarity">
    <text evidence="2">Belongs to the cytochrome c family.</text>
</comment>
<feature type="binding site" description="covalent" evidence="14">
    <location>
        <position position="80"/>
    </location>
    <ligand>
        <name>heme c</name>
        <dbReference type="ChEBI" id="CHEBI:61717"/>
    </ligand>
</feature>
<evidence type="ECO:0000256" key="3">
    <source>
        <dbReference type="ARBA" id="ARBA00022448"/>
    </source>
</evidence>
<dbReference type="PANTHER" id="PTHR10266:SF3">
    <property type="entry name" value="CYTOCHROME C1, HEME PROTEIN, MITOCHONDRIAL"/>
    <property type="match status" value="1"/>
</dbReference>
<dbReference type="GO" id="GO:0005743">
    <property type="term" value="C:mitochondrial inner membrane"/>
    <property type="evidence" value="ECO:0007669"/>
    <property type="project" value="UniProtKB-SubCell"/>
</dbReference>
<dbReference type="InterPro" id="IPR002326">
    <property type="entry name" value="Cyt_c1"/>
</dbReference>
<sequence>MQRALLQGVSLRSAVLGAGACTVVGAGALIYALENAVEGSDAVVHPYKLPWPHSGVFSTFDYASVRRGYEVYKQVCAACHSMKFIHYRHFVDVFMTEEEAKAEAAEALINDVDDKGQPIQRPGILTDALPDPYPNKKAAAAANNGAAPPDLSLMALARHGGDDYIYALLTGYVDAPAGVKVDDGKAYNPYFPGGVISMPQQLFDEGIEYNDGTPATQSQQAKDVATFMHWAAEPFHDTRKKWALKITALLPIVVAVLVYGKRQIWSFTKSQKFAWRTVKGREPPTKSS</sequence>
<dbReference type="GO" id="GO:0020037">
    <property type="term" value="F:heme binding"/>
    <property type="evidence" value="ECO:0007669"/>
    <property type="project" value="InterPro"/>
</dbReference>
<evidence type="ECO:0000256" key="10">
    <source>
        <dbReference type="ARBA" id="ARBA00022989"/>
    </source>
</evidence>
<proteinExistence type="inferred from homology"/>
<evidence type="ECO:0000256" key="5">
    <source>
        <dbReference type="ARBA" id="ARBA00022660"/>
    </source>
</evidence>
<keyword evidence="8" id="KW-0999">Mitochondrion inner membrane</keyword>
<evidence type="ECO:0000256" key="14">
    <source>
        <dbReference type="PIRSR" id="PIRSR602326-1"/>
    </source>
</evidence>
<gene>
    <name evidence="16" type="ORF">L596_007757</name>
</gene>
<keyword evidence="7 14" id="KW-0479">Metal-binding</keyword>
<keyword evidence="12" id="KW-0496">Mitochondrion</keyword>
<keyword evidence="17" id="KW-1185">Reference proteome</keyword>
<dbReference type="Pfam" id="PF02167">
    <property type="entry name" value="Cytochrom_C1"/>
    <property type="match status" value="1"/>
</dbReference>
<dbReference type="InterPro" id="IPR009056">
    <property type="entry name" value="Cyt_c-like_dom"/>
</dbReference>
<dbReference type="InterPro" id="IPR021157">
    <property type="entry name" value="Cyt_c1_TM_anchor_C"/>
</dbReference>
<protein>
    <recommendedName>
        <fullName evidence="15">Cytochrome c domain-containing protein</fullName>
    </recommendedName>
</protein>
<dbReference type="PANTHER" id="PTHR10266">
    <property type="entry name" value="CYTOCHROME C1"/>
    <property type="match status" value="1"/>
</dbReference>
<keyword evidence="6" id="KW-0812">Transmembrane</keyword>
<accession>A0A4U5PAE5</accession>
<evidence type="ECO:0000256" key="8">
    <source>
        <dbReference type="ARBA" id="ARBA00022792"/>
    </source>
</evidence>
<dbReference type="GO" id="GO:0006122">
    <property type="term" value="P:mitochondrial electron transport, ubiquinol to cytochrome c"/>
    <property type="evidence" value="ECO:0007669"/>
    <property type="project" value="TreeGrafter"/>
</dbReference>
<dbReference type="OrthoDB" id="5925at2759"/>
<keyword evidence="3" id="KW-0813">Transport</keyword>
<dbReference type="InterPro" id="IPR036909">
    <property type="entry name" value="Cyt_c-like_dom_sf"/>
</dbReference>
<keyword evidence="11 14" id="KW-0408">Iron</keyword>
<reference evidence="16 17" key="2">
    <citation type="journal article" date="2019" name="G3 (Bethesda)">
        <title>Hybrid Assembly of the Genome of the Entomopathogenic Nematode Steinernema carpocapsae Identifies the X-Chromosome.</title>
        <authorList>
            <person name="Serra L."/>
            <person name="Macchietto M."/>
            <person name="Macias-Munoz A."/>
            <person name="McGill C.J."/>
            <person name="Rodriguez I.M."/>
            <person name="Rodriguez B."/>
            <person name="Murad R."/>
            <person name="Mortazavi A."/>
        </authorList>
    </citation>
    <scope>NUCLEOTIDE SEQUENCE [LARGE SCALE GENOMIC DNA]</scope>
    <source>
        <strain evidence="16 17">ALL</strain>
    </source>
</reference>
<feature type="binding site" description="covalent" evidence="14">
    <location>
        <position position="79"/>
    </location>
    <ligand>
        <name>heme c</name>
        <dbReference type="ChEBI" id="CHEBI:61717"/>
    </ligand>
</feature>
<dbReference type="STRING" id="34508.A0A4U5PAE5"/>
<evidence type="ECO:0000256" key="9">
    <source>
        <dbReference type="ARBA" id="ARBA00022982"/>
    </source>
</evidence>
<comment type="cofactor">
    <cofactor evidence="14">
        <name>heme c</name>
        <dbReference type="ChEBI" id="CHEBI:61717"/>
    </cofactor>
    <text evidence="14">Binds 1 heme c group covalently per subunit.</text>
</comment>
<dbReference type="AlphaFoldDB" id="A0A4U5PAE5"/>
<dbReference type="Gene3D" id="1.20.5.100">
    <property type="entry name" value="Cytochrome c1, transmembrane anchor, C-terminal"/>
    <property type="match status" value="1"/>
</dbReference>
<reference evidence="16 17" key="1">
    <citation type="journal article" date="2015" name="Genome Biol.">
        <title>Comparative genomics of Steinernema reveals deeply conserved gene regulatory networks.</title>
        <authorList>
            <person name="Dillman A.R."/>
            <person name="Macchietto M."/>
            <person name="Porter C.F."/>
            <person name="Rogers A."/>
            <person name="Williams B."/>
            <person name="Antoshechkin I."/>
            <person name="Lee M.M."/>
            <person name="Goodwin Z."/>
            <person name="Lu X."/>
            <person name="Lewis E.E."/>
            <person name="Goodrich-Blair H."/>
            <person name="Stock S.P."/>
            <person name="Adams B.J."/>
            <person name="Sternberg P.W."/>
            <person name="Mortazavi A."/>
        </authorList>
    </citation>
    <scope>NUCLEOTIDE SEQUENCE [LARGE SCALE GENOMIC DNA]</scope>
    <source>
        <strain evidence="16 17">ALL</strain>
    </source>
</reference>
<evidence type="ECO:0000313" key="16">
    <source>
        <dbReference type="EMBL" id="TKR93268.1"/>
    </source>
</evidence>
<feature type="binding site" description="covalent" evidence="14">
    <location>
        <position position="198"/>
    </location>
    <ligand>
        <name>heme c</name>
        <dbReference type="ChEBI" id="CHEBI:61717"/>
    </ligand>
</feature>
<evidence type="ECO:0000256" key="11">
    <source>
        <dbReference type="ARBA" id="ARBA00023004"/>
    </source>
</evidence>
<dbReference type="FunFam" id="1.10.760.10:FF:000011">
    <property type="entry name" value="Cytochrome c1, putative"/>
    <property type="match status" value="1"/>
</dbReference>
<evidence type="ECO:0000256" key="2">
    <source>
        <dbReference type="ARBA" id="ARBA00006488"/>
    </source>
</evidence>
<dbReference type="GO" id="GO:0009055">
    <property type="term" value="F:electron transfer activity"/>
    <property type="evidence" value="ECO:0007669"/>
    <property type="project" value="InterPro"/>
</dbReference>
<feature type="domain" description="Cytochrome c" evidence="15">
    <location>
        <begin position="63"/>
        <end position="192"/>
    </location>
</feature>
<keyword evidence="10" id="KW-1133">Transmembrane helix</keyword>
<comment type="subcellular location">
    <subcellularLocation>
        <location evidence="1">Mitochondrion inner membrane</location>
    </subcellularLocation>
</comment>
<evidence type="ECO:0000256" key="6">
    <source>
        <dbReference type="ARBA" id="ARBA00022692"/>
    </source>
</evidence>
<evidence type="ECO:0000313" key="17">
    <source>
        <dbReference type="Proteomes" id="UP000298663"/>
    </source>
</evidence>
<dbReference type="GO" id="GO:0046872">
    <property type="term" value="F:metal ion binding"/>
    <property type="evidence" value="ECO:0007669"/>
    <property type="project" value="UniProtKB-KW"/>
</dbReference>
<dbReference type="EMBL" id="AZBU02000002">
    <property type="protein sequence ID" value="TKR93268.1"/>
    <property type="molecule type" value="Genomic_DNA"/>
</dbReference>
<name>A0A4U5PAE5_STECR</name>
<dbReference type="Proteomes" id="UP000298663">
    <property type="component" value="Unassembled WGS sequence"/>
</dbReference>
<evidence type="ECO:0000256" key="1">
    <source>
        <dbReference type="ARBA" id="ARBA00004273"/>
    </source>
</evidence>
<feature type="binding site" description="covalent" evidence="14">
    <location>
        <position position="76"/>
    </location>
    <ligand>
        <name>heme c</name>
        <dbReference type="ChEBI" id="CHEBI:61717"/>
    </ligand>
</feature>
<keyword evidence="5" id="KW-0679">Respiratory chain</keyword>
<evidence type="ECO:0000256" key="13">
    <source>
        <dbReference type="ARBA" id="ARBA00023136"/>
    </source>
</evidence>
<keyword evidence="13" id="KW-0472">Membrane</keyword>
<dbReference type="PROSITE" id="PS51007">
    <property type="entry name" value="CYTC"/>
    <property type="match status" value="1"/>
</dbReference>
<keyword evidence="9" id="KW-0249">Electron transport</keyword>